<evidence type="ECO:0000259" key="3">
    <source>
        <dbReference type="Pfam" id="PF01266"/>
    </source>
</evidence>
<dbReference type="InterPro" id="IPR006076">
    <property type="entry name" value="FAD-dep_OxRdtase"/>
</dbReference>
<dbReference type="Proteomes" id="UP000315914">
    <property type="component" value="Unassembled WGS sequence"/>
</dbReference>
<dbReference type="PANTHER" id="PTHR13847:SF289">
    <property type="entry name" value="GLYCINE OXIDASE"/>
    <property type="match status" value="1"/>
</dbReference>
<feature type="region of interest" description="Disordered" evidence="2">
    <location>
        <begin position="352"/>
        <end position="371"/>
    </location>
</feature>
<protein>
    <submittedName>
        <fullName evidence="4">Glycine/D-amino acid oxidase-like deaminating enzyme</fullName>
    </submittedName>
</protein>
<dbReference type="GO" id="GO:0005737">
    <property type="term" value="C:cytoplasm"/>
    <property type="evidence" value="ECO:0007669"/>
    <property type="project" value="TreeGrafter"/>
</dbReference>
<accession>A0A560IZU0</accession>
<dbReference type="Pfam" id="PF01266">
    <property type="entry name" value="DAO"/>
    <property type="match status" value="1"/>
</dbReference>
<evidence type="ECO:0000256" key="1">
    <source>
        <dbReference type="ARBA" id="ARBA00023002"/>
    </source>
</evidence>
<dbReference type="RefSeq" id="WP_136615732.1">
    <property type="nucleotide sequence ID" value="NZ_LWIG01000059.1"/>
</dbReference>
<evidence type="ECO:0000313" key="5">
    <source>
        <dbReference type="Proteomes" id="UP000315914"/>
    </source>
</evidence>
<organism evidence="4 5">
    <name type="scientific">Bradyrhizobium sacchari</name>
    <dbReference type="NCBI Taxonomy" id="1399419"/>
    <lineage>
        <taxon>Bacteria</taxon>
        <taxon>Pseudomonadati</taxon>
        <taxon>Pseudomonadota</taxon>
        <taxon>Alphaproteobacteria</taxon>
        <taxon>Hyphomicrobiales</taxon>
        <taxon>Nitrobacteraceae</taxon>
        <taxon>Bradyrhizobium</taxon>
    </lineage>
</organism>
<dbReference type="GO" id="GO:0016491">
    <property type="term" value="F:oxidoreductase activity"/>
    <property type="evidence" value="ECO:0007669"/>
    <property type="project" value="UniProtKB-KW"/>
</dbReference>
<dbReference type="SUPFAM" id="SSF51905">
    <property type="entry name" value="FAD/NAD(P)-binding domain"/>
    <property type="match status" value="1"/>
</dbReference>
<feature type="domain" description="FAD dependent oxidoreductase" evidence="3">
    <location>
        <begin position="3"/>
        <end position="338"/>
    </location>
</feature>
<dbReference type="Gene3D" id="3.50.50.60">
    <property type="entry name" value="FAD/NAD(P)-binding domain"/>
    <property type="match status" value="1"/>
</dbReference>
<name>A0A560IZU0_9BRAD</name>
<dbReference type="InterPro" id="IPR036188">
    <property type="entry name" value="FAD/NAD-bd_sf"/>
</dbReference>
<keyword evidence="1" id="KW-0560">Oxidoreductase</keyword>
<reference evidence="4 5" key="1">
    <citation type="submission" date="2019-06" db="EMBL/GenBank/DDBJ databases">
        <title>Genomic Encyclopedia of Type Strains, Phase IV (KMG-V): Genome sequencing to study the core and pangenomes of soil and plant-associated prokaryotes.</title>
        <authorList>
            <person name="Whitman W."/>
        </authorList>
    </citation>
    <scope>NUCLEOTIDE SEQUENCE [LARGE SCALE GENOMIC DNA]</scope>
    <source>
        <strain evidence="4 5">BR 10556</strain>
    </source>
</reference>
<dbReference type="Gene3D" id="3.30.9.10">
    <property type="entry name" value="D-Amino Acid Oxidase, subunit A, domain 2"/>
    <property type="match status" value="1"/>
</dbReference>
<dbReference type="AlphaFoldDB" id="A0A560IZU0"/>
<evidence type="ECO:0000313" key="4">
    <source>
        <dbReference type="EMBL" id="TWB80856.1"/>
    </source>
</evidence>
<dbReference type="EMBL" id="VITW01000002">
    <property type="protein sequence ID" value="TWB80856.1"/>
    <property type="molecule type" value="Genomic_DNA"/>
</dbReference>
<comment type="caution">
    <text evidence="4">The sequence shown here is derived from an EMBL/GenBank/DDBJ whole genome shotgun (WGS) entry which is preliminary data.</text>
</comment>
<sequence length="371" mass="39732">MLVAVVGAGIMGASLTLHLAANKMTVLLFDGASPGSGASGLSFASLSFLAAATPNFMQFSSEALNYHMDLARPIGLADSIRATGSLRWSTDPTQNKKLLRAANMAEGLGRTVEYLSRNDALKLEPNLNIAGAPDVIVRVPEEGWLDSVRFTKRVIDAAIATGLAHSVSEKCTRIEPLKQGAVVWTNRTCYLVDMVVLACGIGINSLLEDLACAPLVNEVPDELTRIPYFGPPIEHVVFANHIHFRANGPSLIVGNAGDPTSFCDSGLVIKSARENVGLVRRELKKPSFGESITARRGSRPTPKDGCPIVGRLPGQERIFVAVTHAGITLAPYVALLLTTEIAGDGSCDVLDPFRPERFTQPKGRNRTPRLQ</sequence>
<keyword evidence="5" id="KW-1185">Reference proteome</keyword>
<evidence type="ECO:0000256" key="2">
    <source>
        <dbReference type="SAM" id="MobiDB-lite"/>
    </source>
</evidence>
<proteinExistence type="predicted"/>
<gene>
    <name evidence="4" type="ORF">FBZ95_10273</name>
</gene>
<dbReference type="PANTHER" id="PTHR13847">
    <property type="entry name" value="SARCOSINE DEHYDROGENASE-RELATED"/>
    <property type="match status" value="1"/>
</dbReference>